<dbReference type="PANTHER" id="PTHR36466">
    <property type="entry name" value="BCL-2-LIKE PROTEIN 15"/>
    <property type="match status" value="1"/>
</dbReference>
<protein>
    <recommendedName>
        <fullName evidence="4">Bcl-2-like protein 15</fullName>
    </recommendedName>
</protein>
<dbReference type="AlphaFoldDB" id="A0AAV1N8V6"/>
<name>A0AAV1N8V6_SCOSC</name>
<reference evidence="2 3" key="1">
    <citation type="submission" date="2024-01" db="EMBL/GenBank/DDBJ databases">
        <authorList>
            <person name="Alioto T."/>
            <person name="Alioto T."/>
            <person name="Gomez Garrido J."/>
        </authorList>
    </citation>
    <scope>NUCLEOTIDE SEQUENCE [LARGE SCALE GENOMIC DNA]</scope>
</reference>
<accession>A0AAV1N8V6</accession>
<dbReference type="InterPro" id="IPR033543">
    <property type="entry name" value="BCL2L15"/>
</dbReference>
<dbReference type="GO" id="GO:0042981">
    <property type="term" value="P:regulation of apoptotic process"/>
    <property type="evidence" value="ECO:0007669"/>
    <property type="project" value="InterPro"/>
</dbReference>
<dbReference type="Gene3D" id="1.10.437.10">
    <property type="entry name" value="Blc2-like"/>
    <property type="match status" value="1"/>
</dbReference>
<evidence type="ECO:0000313" key="3">
    <source>
        <dbReference type="Proteomes" id="UP001314229"/>
    </source>
</evidence>
<keyword evidence="3" id="KW-1185">Reference proteome</keyword>
<dbReference type="Proteomes" id="UP001314229">
    <property type="component" value="Unassembled WGS sequence"/>
</dbReference>
<dbReference type="InterPro" id="IPR002475">
    <property type="entry name" value="Bcl2-like"/>
</dbReference>
<evidence type="ECO:0008006" key="4">
    <source>
        <dbReference type="Google" id="ProtNLM"/>
    </source>
</evidence>
<proteinExistence type="predicted"/>
<dbReference type="InterPro" id="IPR036834">
    <property type="entry name" value="Bcl-2-like_sf"/>
</dbReference>
<dbReference type="PROSITE" id="PS50062">
    <property type="entry name" value="BCL2_FAMILY"/>
    <property type="match status" value="1"/>
</dbReference>
<gene>
    <name evidence="2" type="ORF">FSCOSCO3_A032288</name>
</gene>
<dbReference type="PANTHER" id="PTHR36466:SF1">
    <property type="entry name" value="BCL-2-LIKE PROTEIN 15"/>
    <property type="match status" value="1"/>
</dbReference>
<keyword evidence="1" id="KW-0053">Apoptosis</keyword>
<evidence type="ECO:0000256" key="1">
    <source>
        <dbReference type="ARBA" id="ARBA00022703"/>
    </source>
</evidence>
<comment type="caution">
    <text evidence="2">The sequence shown here is derived from an EMBL/GenBank/DDBJ whole genome shotgun (WGS) entry which is preliminary data.</text>
</comment>
<dbReference type="EMBL" id="CAWUFR010000022">
    <property type="protein sequence ID" value="CAK6955826.1"/>
    <property type="molecule type" value="Genomic_DNA"/>
</dbReference>
<sequence length="162" mass="17988">MAPTTADQIERQTTEILKYLFDDEESHTPRQFDNCIETDGPEDDSFDPVLIADKLRTVADALNEDVKFKTVLTNLKQAAAQEAIDQAFSTGVEAVCQASVFQTAEVAPEIQLLKASVAFGLYVTKSYPELKNKVQNAMAVFLNRRVEPYVAQQGGWNKVSNI</sequence>
<organism evidence="2 3">
    <name type="scientific">Scomber scombrus</name>
    <name type="common">Atlantic mackerel</name>
    <name type="synonym">Scomber vernalis</name>
    <dbReference type="NCBI Taxonomy" id="13677"/>
    <lineage>
        <taxon>Eukaryota</taxon>
        <taxon>Metazoa</taxon>
        <taxon>Chordata</taxon>
        <taxon>Craniata</taxon>
        <taxon>Vertebrata</taxon>
        <taxon>Euteleostomi</taxon>
        <taxon>Actinopterygii</taxon>
        <taxon>Neopterygii</taxon>
        <taxon>Teleostei</taxon>
        <taxon>Neoteleostei</taxon>
        <taxon>Acanthomorphata</taxon>
        <taxon>Pelagiaria</taxon>
        <taxon>Scombriformes</taxon>
        <taxon>Scombridae</taxon>
        <taxon>Scomber</taxon>
    </lineage>
</organism>
<dbReference type="SUPFAM" id="SSF56854">
    <property type="entry name" value="Bcl-2 inhibitors of programmed cell death"/>
    <property type="match status" value="1"/>
</dbReference>
<dbReference type="GO" id="GO:0006915">
    <property type="term" value="P:apoptotic process"/>
    <property type="evidence" value="ECO:0007669"/>
    <property type="project" value="UniProtKB-KW"/>
</dbReference>
<evidence type="ECO:0000313" key="2">
    <source>
        <dbReference type="EMBL" id="CAK6955826.1"/>
    </source>
</evidence>